<reference evidence="1" key="1">
    <citation type="submission" date="2020-02" db="EMBL/GenBank/DDBJ databases">
        <authorList>
            <person name="Meier V. D."/>
        </authorList>
    </citation>
    <scope>NUCLEOTIDE SEQUENCE</scope>
    <source>
        <strain evidence="1">AVDCRST_MAG83</strain>
    </source>
</reference>
<evidence type="ECO:0000313" key="1">
    <source>
        <dbReference type="EMBL" id="CAA9266602.1"/>
    </source>
</evidence>
<sequence>WPESMRSTCCRWNGRRREDAWRRALTARAAARAVHGG</sequence>
<protein>
    <submittedName>
        <fullName evidence="1">Uncharacterized protein</fullName>
    </submittedName>
</protein>
<proteinExistence type="predicted"/>
<name>A0A6J4J1J5_9MICC</name>
<gene>
    <name evidence="1" type="ORF">AVDCRST_MAG83-3007</name>
</gene>
<feature type="non-terminal residue" evidence="1">
    <location>
        <position position="1"/>
    </location>
</feature>
<dbReference type="AlphaFoldDB" id="A0A6J4J1J5"/>
<dbReference type="EMBL" id="CADCTE010000161">
    <property type="protein sequence ID" value="CAA9266602.1"/>
    <property type="molecule type" value="Genomic_DNA"/>
</dbReference>
<feature type="non-terminal residue" evidence="1">
    <location>
        <position position="37"/>
    </location>
</feature>
<organism evidence="1">
    <name type="scientific">uncultured Arthrobacter sp</name>
    <dbReference type="NCBI Taxonomy" id="114050"/>
    <lineage>
        <taxon>Bacteria</taxon>
        <taxon>Bacillati</taxon>
        <taxon>Actinomycetota</taxon>
        <taxon>Actinomycetes</taxon>
        <taxon>Micrococcales</taxon>
        <taxon>Micrococcaceae</taxon>
        <taxon>Arthrobacter</taxon>
        <taxon>environmental samples</taxon>
    </lineage>
</organism>
<accession>A0A6J4J1J5</accession>